<dbReference type="EMBL" id="CP132191">
    <property type="protein sequence ID" value="WLP85147.1"/>
    <property type="molecule type" value="Genomic_DNA"/>
</dbReference>
<organism evidence="1 2">
    <name type="scientific">Mycoplasma seminis</name>
    <dbReference type="NCBI Taxonomy" id="512749"/>
    <lineage>
        <taxon>Bacteria</taxon>
        <taxon>Bacillati</taxon>
        <taxon>Mycoplasmatota</taxon>
        <taxon>Mollicutes</taxon>
        <taxon>Mycoplasmataceae</taxon>
        <taxon>Mycoplasma</taxon>
    </lineage>
</organism>
<evidence type="ECO:0000313" key="2">
    <source>
        <dbReference type="Proteomes" id="UP001237011"/>
    </source>
</evidence>
<gene>
    <name evidence="1" type="ORF">Q8852_02365</name>
</gene>
<proteinExistence type="predicted"/>
<evidence type="ECO:0000313" key="1">
    <source>
        <dbReference type="EMBL" id="WLP85147.1"/>
    </source>
</evidence>
<evidence type="ECO:0008006" key="3">
    <source>
        <dbReference type="Google" id="ProtNLM"/>
    </source>
</evidence>
<dbReference type="Proteomes" id="UP001237011">
    <property type="component" value="Chromosome"/>
</dbReference>
<protein>
    <recommendedName>
        <fullName evidence="3">Ribbon-helix-helix protein CopG domain-containing protein</fullName>
    </recommendedName>
</protein>
<reference evidence="1" key="1">
    <citation type="submission" date="2023-08" db="EMBL/GenBank/DDBJ databases">
        <title>Complete genome sequence of Mycoplasma seminis 2200.</title>
        <authorList>
            <person name="Spergser J."/>
        </authorList>
    </citation>
    <scope>NUCLEOTIDE SEQUENCE [LARGE SCALE GENOMIC DNA]</scope>
    <source>
        <strain evidence="1">2200</strain>
    </source>
</reference>
<name>A0ABY9H980_9MOLU</name>
<dbReference type="InterPro" id="IPR013321">
    <property type="entry name" value="Arc_rbn_hlx_hlx"/>
</dbReference>
<dbReference type="RefSeq" id="WP_305937586.1">
    <property type="nucleotide sequence ID" value="NZ_CP132191.1"/>
</dbReference>
<accession>A0ABY9H980</accession>
<sequence length="53" mass="5872">MDTQAVTTSNRVYKKPISITLTPLALAKLDQIIEEKGGVLNRSQAIELLIRGY</sequence>
<dbReference type="Gene3D" id="1.10.1220.10">
    <property type="entry name" value="Met repressor-like"/>
    <property type="match status" value="1"/>
</dbReference>
<keyword evidence="2" id="KW-1185">Reference proteome</keyword>